<comment type="similarity">
    <text evidence="1">Belongs to the non-flavoprotein flavin reductase family.</text>
</comment>
<dbReference type="SUPFAM" id="SSF50475">
    <property type="entry name" value="FMN-binding split barrel"/>
    <property type="match status" value="1"/>
</dbReference>
<name>A0ABN3UAE6_9ACTN</name>
<evidence type="ECO:0000259" key="3">
    <source>
        <dbReference type="SMART" id="SM00903"/>
    </source>
</evidence>
<dbReference type="PANTHER" id="PTHR30466">
    <property type="entry name" value="FLAVIN REDUCTASE"/>
    <property type="match status" value="1"/>
</dbReference>
<evidence type="ECO:0000256" key="2">
    <source>
        <dbReference type="ARBA" id="ARBA00023002"/>
    </source>
</evidence>
<dbReference type="EMBL" id="BAAATZ010000012">
    <property type="protein sequence ID" value="GAA2727649.1"/>
    <property type="molecule type" value="Genomic_DNA"/>
</dbReference>
<keyword evidence="2" id="KW-0560">Oxidoreductase</keyword>
<keyword evidence="5" id="KW-1185">Reference proteome</keyword>
<dbReference type="InterPro" id="IPR002563">
    <property type="entry name" value="Flavin_Rdtase-like_dom"/>
</dbReference>
<reference evidence="4 5" key="1">
    <citation type="journal article" date="2019" name="Int. J. Syst. Evol. Microbiol.">
        <title>The Global Catalogue of Microorganisms (GCM) 10K type strain sequencing project: providing services to taxonomists for standard genome sequencing and annotation.</title>
        <authorList>
            <consortium name="The Broad Institute Genomics Platform"/>
            <consortium name="The Broad Institute Genome Sequencing Center for Infectious Disease"/>
            <person name="Wu L."/>
            <person name="Ma J."/>
        </authorList>
    </citation>
    <scope>NUCLEOTIDE SEQUENCE [LARGE SCALE GENOMIC DNA]</scope>
    <source>
        <strain evidence="4 5">JCM 8201</strain>
    </source>
</reference>
<dbReference type="Proteomes" id="UP001501842">
    <property type="component" value="Unassembled WGS sequence"/>
</dbReference>
<evidence type="ECO:0000313" key="4">
    <source>
        <dbReference type="EMBL" id="GAA2727649.1"/>
    </source>
</evidence>
<evidence type="ECO:0000256" key="1">
    <source>
        <dbReference type="ARBA" id="ARBA00008898"/>
    </source>
</evidence>
<dbReference type="Gene3D" id="2.30.110.10">
    <property type="entry name" value="Electron Transport, Fmn-binding Protein, Chain A"/>
    <property type="match status" value="1"/>
</dbReference>
<dbReference type="RefSeq" id="WP_344451390.1">
    <property type="nucleotide sequence ID" value="NZ_BAAATZ010000012.1"/>
</dbReference>
<feature type="domain" description="Flavin reductase like" evidence="3">
    <location>
        <begin position="25"/>
        <end position="168"/>
    </location>
</feature>
<comment type="caution">
    <text evidence="4">The sequence shown here is derived from an EMBL/GenBank/DDBJ whole genome shotgun (WGS) entry which is preliminary data.</text>
</comment>
<protein>
    <submittedName>
        <fullName evidence="4">Flavin reductase family protein</fullName>
    </submittedName>
</protein>
<dbReference type="InterPro" id="IPR012349">
    <property type="entry name" value="Split_barrel_FMN-bd"/>
</dbReference>
<dbReference type="SMART" id="SM00903">
    <property type="entry name" value="Flavin_Reduct"/>
    <property type="match status" value="1"/>
</dbReference>
<dbReference type="PANTHER" id="PTHR30466:SF11">
    <property type="entry name" value="FLAVIN-DEPENDENT MONOOXYGENASE, REDUCTASE SUBUNIT HSAB"/>
    <property type="match status" value="1"/>
</dbReference>
<organism evidence="4 5">
    <name type="scientific">Actinocorallia aurantiaca</name>
    <dbReference type="NCBI Taxonomy" id="46204"/>
    <lineage>
        <taxon>Bacteria</taxon>
        <taxon>Bacillati</taxon>
        <taxon>Actinomycetota</taxon>
        <taxon>Actinomycetes</taxon>
        <taxon>Streptosporangiales</taxon>
        <taxon>Thermomonosporaceae</taxon>
        <taxon>Actinocorallia</taxon>
    </lineage>
</organism>
<evidence type="ECO:0000313" key="5">
    <source>
        <dbReference type="Proteomes" id="UP001501842"/>
    </source>
</evidence>
<dbReference type="Pfam" id="PF01613">
    <property type="entry name" value="Flavin_Reduct"/>
    <property type="match status" value="1"/>
</dbReference>
<sequence length="187" mass="20175">MTAECPPAPTAVLQPPAPAELRRAMAEFATGVTVITGMDGAEPVGFACQSFASVSLEPPLVLFCADHRGRSWPRIRTSGRFCVNILGEEQQDLCGRFGSSRGLRYEGLDWELSRWGAPSLPGVLVRVHCEVHAVHAAGDHDVVIGRVLALEHGSEERPMVFFRSRFGLDGPAPLLTPETWSGGGQWG</sequence>
<gene>
    <name evidence="4" type="ORF">GCM10010439_34050</name>
</gene>
<dbReference type="InterPro" id="IPR050268">
    <property type="entry name" value="NADH-dep_flavin_reductase"/>
</dbReference>
<accession>A0ABN3UAE6</accession>
<proteinExistence type="inferred from homology"/>